<organism evidence="5 6">
    <name type="scientific">Actinoallomurus vinaceus</name>
    <dbReference type="NCBI Taxonomy" id="1080074"/>
    <lineage>
        <taxon>Bacteria</taxon>
        <taxon>Bacillati</taxon>
        <taxon>Actinomycetota</taxon>
        <taxon>Actinomycetes</taxon>
        <taxon>Streptosporangiales</taxon>
        <taxon>Thermomonosporaceae</taxon>
        <taxon>Actinoallomurus</taxon>
    </lineage>
</organism>
<dbReference type="InterPro" id="IPR036188">
    <property type="entry name" value="FAD/NAD-bd_sf"/>
</dbReference>
<sequence length="477" mass="50025">MTASNPGAPVAVVDEAGSDGPVTEADPGRPRTGRSSGVGAPVAVVGGGLAGIAAALALGEAGLPVTLYEARPRLGGATHSFARDGLVVDNGQHVFLRCCTAYRGLLKRIGGTARVRLQDRFDLRVLTPAGRSGRLRRAALPGPLHLMPALASYGLLRPADRLRAVQCALALRGLDPADPGLDRIALGEWLAAHGQGAAARRALWELFAVAALNIGVEDAALGPAAMVFRTALLGRADAADIGVPAVPLRDLHGTAAQAAIERQGGSVRLAAKVTAIEPGPVIVVDGERIDASAVVLATPHRQAAHLAPWDAAPDRNRWAGLGESPIVNVHLHYDRPVTGLPFAAVVDSPVQWVFDRTRAAGVRAGQYLAVSVSAADRWIDEPTAKLRAEFVPAMEQLFPDTRRARLADFFVTRERRATFRQAPGSGALRPAATTRWPGLYLAGSWTDTGWPDTMEGAVRSGLTAARLVRKRLTGAAS</sequence>
<dbReference type="PANTHER" id="PTHR42923">
    <property type="entry name" value="PROTOPORPHYRINOGEN OXIDASE"/>
    <property type="match status" value="1"/>
</dbReference>
<evidence type="ECO:0000256" key="1">
    <source>
        <dbReference type="ARBA" id="ARBA00001974"/>
    </source>
</evidence>
<gene>
    <name evidence="5" type="primary">hpnE</name>
    <name evidence="5" type="ORF">GCM10023196_024390</name>
</gene>
<dbReference type="Pfam" id="PF01593">
    <property type="entry name" value="Amino_oxidase"/>
    <property type="match status" value="1"/>
</dbReference>
<evidence type="ECO:0000313" key="5">
    <source>
        <dbReference type="EMBL" id="GAA4624403.1"/>
    </source>
</evidence>
<dbReference type="Proteomes" id="UP001501442">
    <property type="component" value="Unassembled WGS sequence"/>
</dbReference>
<name>A0ABP8U734_9ACTN</name>
<dbReference type="Gene3D" id="3.50.50.60">
    <property type="entry name" value="FAD/NAD(P)-binding domain"/>
    <property type="match status" value="1"/>
</dbReference>
<dbReference type="PRINTS" id="PR00757">
    <property type="entry name" value="AMINEOXDASEF"/>
</dbReference>
<reference evidence="6" key="1">
    <citation type="journal article" date="2019" name="Int. J. Syst. Evol. Microbiol.">
        <title>The Global Catalogue of Microorganisms (GCM) 10K type strain sequencing project: providing services to taxonomists for standard genome sequencing and annotation.</title>
        <authorList>
            <consortium name="The Broad Institute Genomics Platform"/>
            <consortium name="The Broad Institute Genome Sequencing Center for Infectious Disease"/>
            <person name="Wu L."/>
            <person name="Ma J."/>
        </authorList>
    </citation>
    <scope>NUCLEOTIDE SEQUENCE [LARGE SCALE GENOMIC DNA]</scope>
    <source>
        <strain evidence="6">JCM 17939</strain>
    </source>
</reference>
<evidence type="ECO:0000256" key="3">
    <source>
        <dbReference type="SAM" id="MobiDB-lite"/>
    </source>
</evidence>
<dbReference type="InterPro" id="IPR050464">
    <property type="entry name" value="Zeta_carotene_desat/Oxidored"/>
</dbReference>
<dbReference type="PANTHER" id="PTHR42923:SF47">
    <property type="entry name" value="BLR3003 PROTEIN"/>
    <property type="match status" value="1"/>
</dbReference>
<dbReference type="InterPro" id="IPR001613">
    <property type="entry name" value="Flavin_amine_oxidase"/>
</dbReference>
<proteinExistence type="predicted"/>
<protein>
    <submittedName>
        <fullName evidence="5">Hydroxysqualene dehydroxylase HpnE</fullName>
    </submittedName>
</protein>
<dbReference type="EMBL" id="BAABHK010000003">
    <property type="protein sequence ID" value="GAA4624403.1"/>
    <property type="molecule type" value="Genomic_DNA"/>
</dbReference>
<evidence type="ECO:0000259" key="4">
    <source>
        <dbReference type="Pfam" id="PF01593"/>
    </source>
</evidence>
<keyword evidence="6" id="KW-1185">Reference proteome</keyword>
<keyword evidence="2" id="KW-0560">Oxidoreductase</keyword>
<comment type="caution">
    <text evidence="5">The sequence shown here is derived from an EMBL/GenBank/DDBJ whole genome shotgun (WGS) entry which is preliminary data.</text>
</comment>
<dbReference type="NCBIfam" id="TIGR03467">
    <property type="entry name" value="HpnE"/>
    <property type="match status" value="1"/>
</dbReference>
<comment type="cofactor">
    <cofactor evidence="1">
        <name>FAD</name>
        <dbReference type="ChEBI" id="CHEBI:57692"/>
    </cofactor>
</comment>
<accession>A0ABP8U734</accession>
<dbReference type="InterPro" id="IPR002937">
    <property type="entry name" value="Amino_oxidase"/>
</dbReference>
<feature type="region of interest" description="Disordered" evidence="3">
    <location>
        <begin position="1"/>
        <end position="37"/>
    </location>
</feature>
<feature type="domain" description="Amine oxidase" evidence="4">
    <location>
        <begin position="49"/>
        <end position="468"/>
    </location>
</feature>
<dbReference type="InterPro" id="IPR017830">
    <property type="entry name" value="SQase_HpnE"/>
</dbReference>
<dbReference type="SUPFAM" id="SSF51905">
    <property type="entry name" value="FAD/NAD(P)-binding domain"/>
    <property type="match status" value="1"/>
</dbReference>
<evidence type="ECO:0000313" key="6">
    <source>
        <dbReference type="Proteomes" id="UP001501442"/>
    </source>
</evidence>
<dbReference type="RefSeq" id="WP_345430832.1">
    <property type="nucleotide sequence ID" value="NZ_BAABHK010000003.1"/>
</dbReference>
<evidence type="ECO:0000256" key="2">
    <source>
        <dbReference type="ARBA" id="ARBA00023002"/>
    </source>
</evidence>